<evidence type="ECO:0000259" key="2">
    <source>
        <dbReference type="Pfam" id="PF07670"/>
    </source>
</evidence>
<keyword evidence="1" id="KW-0472">Membrane</keyword>
<feature type="transmembrane region" description="Helical" evidence="1">
    <location>
        <begin position="12"/>
        <end position="32"/>
    </location>
</feature>
<feature type="transmembrane region" description="Helical" evidence="1">
    <location>
        <begin position="327"/>
        <end position="348"/>
    </location>
</feature>
<dbReference type="EMBL" id="JAQAGZ010000004">
    <property type="protein sequence ID" value="MCZ8512469.1"/>
    <property type="molecule type" value="Genomic_DNA"/>
</dbReference>
<dbReference type="RefSeq" id="WP_269880911.1">
    <property type="nucleotide sequence ID" value="NZ_JAQAGZ010000004.1"/>
</dbReference>
<dbReference type="Proteomes" id="UP001527882">
    <property type="component" value="Unassembled WGS sequence"/>
</dbReference>
<evidence type="ECO:0000313" key="4">
    <source>
        <dbReference type="Proteomes" id="UP001527882"/>
    </source>
</evidence>
<name>A0ABT4Q6G7_9BACL</name>
<comment type="caution">
    <text evidence="3">The sequence shown here is derived from an EMBL/GenBank/DDBJ whole genome shotgun (WGS) entry which is preliminary data.</text>
</comment>
<feature type="transmembrane region" description="Helical" evidence="1">
    <location>
        <begin position="126"/>
        <end position="147"/>
    </location>
</feature>
<proteinExistence type="predicted"/>
<feature type="transmembrane region" description="Helical" evidence="1">
    <location>
        <begin position="295"/>
        <end position="315"/>
    </location>
</feature>
<sequence>MQRWQLASPRTTTFLLGAAALSLVVSIIVFPAEAFTASLKGLNLWWKLVFPALLPFLILTELMRGLGLLHAVGVLLEPLLRTLFRLPGAGGWAMALGFTAGMPAGASAVSLLRREGLVTREEGERLLSVSHLMSPVFLIGIIGAGFLHDPTAGLALASLHYAAALILALLHRFRSKGEPLTARAGSGGLFRRSADACRDAVVRDGRTFGKLLGDSVTASIQQLFVIGGCMMMFSVLLQVVSLSNLVPALGRAASMLGLSGADLASLLASLLPGVFEPHLGAFAIVQHPAWLADPWCYALLSLLLGWGGFSAHAQVKSLTAATDLRFGGFLLSRLAHGGIASLLTLIAWEPLNAWLGGTEQAARAAFLPGLGTGWSATRDSLWPLVSPMMLQFGTVLLLLLVLSVFAAFLFYRHRKSPDS</sequence>
<organism evidence="3 4">
    <name type="scientific">Paenibacillus gyeongsangnamensis</name>
    <dbReference type="NCBI Taxonomy" id="3388067"/>
    <lineage>
        <taxon>Bacteria</taxon>
        <taxon>Bacillati</taxon>
        <taxon>Bacillota</taxon>
        <taxon>Bacilli</taxon>
        <taxon>Bacillales</taxon>
        <taxon>Paenibacillaceae</taxon>
        <taxon>Paenibacillus</taxon>
    </lineage>
</organism>
<keyword evidence="4" id="KW-1185">Reference proteome</keyword>
<evidence type="ECO:0000313" key="3">
    <source>
        <dbReference type="EMBL" id="MCZ8512469.1"/>
    </source>
</evidence>
<protein>
    <submittedName>
        <fullName evidence="3">Sporulation protein</fullName>
    </submittedName>
</protein>
<dbReference type="Pfam" id="PF07670">
    <property type="entry name" value="Gate"/>
    <property type="match status" value="1"/>
</dbReference>
<feature type="transmembrane region" description="Helical" evidence="1">
    <location>
        <begin position="154"/>
        <end position="173"/>
    </location>
</feature>
<keyword evidence="1" id="KW-0812">Transmembrane</keyword>
<feature type="transmembrane region" description="Helical" evidence="1">
    <location>
        <begin position="83"/>
        <end position="106"/>
    </location>
</feature>
<reference evidence="3 4" key="1">
    <citation type="submission" date="2022-12" db="EMBL/GenBank/DDBJ databases">
        <title>Draft genome sequence of Paenibacillus sp. dW9.</title>
        <authorList>
            <person name="Choi E.-W."/>
            <person name="Kim D.-U."/>
        </authorList>
    </citation>
    <scope>NUCLEOTIDE SEQUENCE [LARGE SCALE GENOMIC DNA]</scope>
    <source>
        <strain evidence="4">dW9</strain>
    </source>
</reference>
<evidence type="ECO:0000256" key="1">
    <source>
        <dbReference type="SAM" id="Phobius"/>
    </source>
</evidence>
<feature type="transmembrane region" description="Helical" evidence="1">
    <location>
        <begin position="220"/>
        <end position="240"/>
    </location>
</feature>
<feature type="domain" description="Nucleoside transporter/FeoB GTPase Gate" evidence="2">
    <location>
        <begin position="48"/>
        <end position="122"/>
    </location>
</feature>
<accession>A0ABT4Q6G7</accession>
<keyword evidence="1" id="KW-1133">Transmembrane helix</keyword>
<feature type="transmembrane region" description="Helical" evidence="1">
    <location>
        <begin position="388"/>
        <end position="411"/>
    </location>
</feature>
<dbReference type="InterPro" id="IPR011642">
    <property type="entry name" value="Gate_dom"/>
</dbReference>
<gene>
    <name evidence="3" type="ORF">O9H85_08485</name>
</gene>